<comment type="caution">
    <text evidence="2">The sequence shown here is derived from an EMBL/GenBank/DDBJ whole genome shotgun (WGS) entry which is preliminary data.</text>
</comment>
<dbReference type="RefSeq" id="XP_041198166.1">
    <property type="nucleotide sequence ID" value="XM_041343410.1"/>
</dbReference>
<proteinExistence type="predicted"/>
<evidence type="ECO:0000313" key="2">
    <source>
        <dbReference type="EMBL" id="KAG1824449.1"/>
    </source>
</evidence>
<feature type="compositionally biased region" description="Polar residues" evidence="1">
    <location>
        <begin position="1"/>
        <end position="19"/>
    </location>
</feature>
<evidence type="ECO:0000256" key="1">
    <source>
        <dbReference type="SAM" id="MobiDB-lite"/>
    </source>
</evidence>
<gene>
    <name evidence="2" type="ORF">BJ212DRAFT_527809</name>
</gene>
<dbReference type="AlphaFoldDB" id="A0A9P7EKR1"/>
<name>A0A9P7EKR1_9AGAM</name>
<dbReference type="EMBL" id="JABBWG010000003">
    <property type="protein sequence ID" value="KAG1824449.1"/>
    <property type="molecule type" value="Genomic_DNA"/>
</dbReference>
<feature type="compositionally biased region" description="Basic and acidic residues" evidence="1">
    <location>
        <begin position="20"/>
        <end position="59"/>
    </location>
</feature>
<sequence>MENFESNSDQITHLANNSIEAKREQEAVYKRTAEHERARKEEQEKECARKDKERENLKEKKSRRTAYVLRRRKNVLSPRRALHKQAMLAKQRYPGKDRLGIIRRCTCAGRRFRVHLTPRFVNQGSC</sequence>
<keyword evidence="3" id="KW-1185">Reference proteome</keyword>
<feature type="region of interest" description="Disordered" evidence="1">
    <location>
        <begin position="1"/>
        <end position="62"/>
    </location>
</feature>
<organism evidence="2 3">
    <name type="scientific">Suillus subaureus</name>
    <dbReference type="NCBI Taxonomy" id="48587"/>
    <lineage>
        <taxon>Eukaryota</taxon>
        <taxon>Fungi</taxon>
        <taxon>Dikarya</taxon>
        <taxon>Basidiomycota</taxon>
        <taxon>Agaricomycotina</taxon>
        <taxon>Agaricomycetes</taxon>
        <taxon>Agaricomycetidae</taxon>
        <taxon>Boletales</taxon>
        <taxon>Suillineae</taxon>
        <taxon>Suillaceae</taxon>
        <taxon>Suillus</taxon>
    </lineage>
</organism>
<accession>A0A9P7EKR1</accession>
<protein>
    <submittedName>
        <fullName evidence="2">Uncharacterized protein</fullName>
    </submittedName>
</protein>
<evidence type="ECO:0000313" key="3">
    <source>
        <dbReference type="Proteomes" id="UP000807769"/>
    </source>
</evidence>
<reference evidence="2" key="1">
    <citation type="journal article" date="2020" name="New Phytol.">
        <title>Comparative genomics reveals dynamic genome evolution in host specialist ectomycorrhizal fungi.</title>
        <authorList>
            <person name="Lofgren L.A."/>
            <person name="Nguyen N.H."/>
            <person name="Vilgalys R."/>
            <person name="Ruytinx J."/>
            <person name="Liao H.L."/>
            <person name="Branco S."/>
            <person name="Kuo A."/>
            <person name="LaButti K."/>
            <person name="Lipzen A."/>
            <person name="Andreopoulos W."/>
            <person name="Pangilinan J."/>
            <person name="Riley R."/>
            <person name="Hundley H."/>
            <person name="Na H."/>
            <person name="Barry K."/>
            <person name="Grigoriev I.V."/>
            <person name="Stajich J.E."/>
            <person name="Kennedy P.G."/>
        </authorList>
    </citation>
    <scope>NUCLEOTIDE SEQUENCE</scope>
    <source>
        <strain evidence="2">MN1</strain>
    </source>
</reference>
<dbReference type="GeneID" id="64637426"/>
<dbReference type="Proteomes" id="UP000807769">
    <property type="component" value="Unassembled WGS sequence"/>
</dbReference>